<reference evidence="8 9" key="1">
    <citation type="submission" date="2015-11" db="EMBL/GenBank/DDBJ databases">
        <title>Draft Genome Sequence of the Type Strain Trueperella bernardiae LCDC 89-0504T, Isolated from Blood Culture.</title>
        <authorList>
            <person name="Bernier A.-M."/>
            <person name="Bernard K."/>
        </authorList>
    </citation>
    <scope>NUCLEOTIDE SEQUENCE [LARGE SCALE GENOMIC DNA]</scope>
    <source>
        <strain evidence="8 9">LCDC 89-0504</strain>
    </source>
</reference>
<dbReference type="SUPFAM" id="SSF53383">
    <property type="entry name" value="PLP-dependent transferases"/>
    <property type="match status" value="1"/>
</dbReference>
<evidence type="ECO:0000256" key="6">
    <source>
        <dbReference type="HAMAP-Rule" id="MF_01023"/>
    </source>
</evidence>
<dbReference type="Gene3D" id="3.40.640.10">
    <property type="entry name" value="Type I PLP-dependent aspartate aminotransferase-like (Major domain)"/>
    <property type="match status" value="1"/>
</dbReference>
<dbReference type="EMBL" id="LNIZ01000009">
    <property type="protein sequence ID" value="KTF03526.1"/>
    <property type="molecule type" value="Genomic_DNA"/>
</dbReference>
<sequence>MSFFRPEIDQLPAYVAGRNPAAPDVIKVASNEIPFPTLPGVAAALGLRLGDLGRYPDMGAAALKQAIAAFHEISLDNVAVGNGSVALIEKFLQAVCSPGAEVVLPWRSFEAYPIAIQAAGGTAVRVALRGGAIDLPAMLDAITPRTRAIMVCTPNNPTSAALTHDQLHRFLRSVPADIPVLIDEAYVDFVEMDDPVRGVELAREFPNAVSLRTFSKAYGLAGLRVGYALGMADVVAGLDKVATPFGVNELAQAAAVAALQEHGEVVRRVGMIKAERAKLVAALRALDWDGAAPQGNFLWFDLGEDSERFAALCERAGIVVRAFPDDGVRVTVASPEASLRLVRAYRTFRAA</sequence>
<accession>A0A0W1KI00</accession>
<dbReference type="InterPro" id="IPR015421">
    <property type="entry name" value="PyrdxlP-dep_Trfase_major"/>
</dbReference>
<dbReference type="InterPro" id="IPR015424">
    <property type="entry name" value="PyrdxlP-dep_Trfase"/>
</dbReference>
<keyword evidence="6" id="KW-0368">Histidine biosynthesis</keyword>
<proteinExistence type="inferred from homology"/>
<evidence type="ECO:0000256" key="1">
    <source>
        <dbReference type="ARBA" id="ARBA00001933"/>
    </source>
</evidence>
<evidence type="ECO:0000256" key="2">
    <source>
        <dbReference type="ARBA" id="ARBA00011738"/>
    </source>
</evidence>
<dbReference type="CDD" id="cd00609">
    <property type="entry name" value="AAT_like"/>
    <property type="match status" value="1"/>
</dbReference>
<dbReference type="PANTHER" id="PTHR43643:SF3">
    <property type="entry name" value="HISTIDINOL-PHOSPHATE AMINOTRANSFERASE"/>
    <property type="match status" value="1"/>
</dbReference>
<dbReference type="InterPro" id="IPR015422">
    <property type="entry name" value="PyrdxlP-dep_Trfase_small"/>
</dbReference>
<feature type="modified residue" description="N6-(pyridoxal phosphate)lysine" evidence="6">
    <location>
        <position position="216"/>
    </location>
</feature>
<dbReference type="PROSITE" id="PS00599">
    <property type="entry name" value="AA_TRANSFER_CLASS_2"/>
    <property type="match status" value="1"/>
</dbReference>
<dbReference type="UniPathway" id="UPA00031">
    <property type="reaction ID" value="UER00012"/>
</dbReference>
<organism evidence="8 9">
    <name type="scientific">Trueperella bernardiae</name>
    <dbReference type="NCBI Taxonomy" id="59561"/>
    <lineage>
        <taxon>Bacteria</taxon>
        <taxon>Bacillati</taxon>
        <taxon>Actinomycetota</taxon>
        <taxon>Actinomycetes</taxon>
        <taxon>Actinomycetales</taxon>
        <taxon>Actinomycetaceae</taxon>
        <taxon>Trueperella</taxon>
    </lineage>
</organism>
<evidence type="ECO:0000313" key="9">
    <source>
        <dbReference type="Proteomes" id="UP000054404"/>
    </source>
</evidence>
<dbReference type="InterPro" id="IPR005861">
    <property type="entry name" value="HisP_aminotrans"/>
</dbReference>
<dbReference type="GO" id="GO:0030170">
    <property type="term" value="F:pyridoxal phosphate binding"/>
    <property type="evidence" value="ECO:0007669"/>
    <property type="project" value="InterPro"/>
</dbReference>
<keyword evidence="3 6" id="KW-0032">Aminotransferase</keyword>
<dbReference type="PANTHER" id="PTHR43643">
    <property type="entry name" value="HISTIDINOL-PHOSPHATE AMINOTRANSFERASE 2"/>
    <property type="match status" value="1"/>
</dbReference>
<comment type="subunit">
    <text evidence="2 6">Homodimer.</text>
</comment>
<dbReference type="GO" id="GO:0000105">
    <property type="term" value="P:L-histidine biosynthetic process"/>
    <property type="evidence" value="ECO:0007669"/>
    <property type="project" value="UniProtKB-UniRule"/>
</dbReference>
<keyword evidence="4 6" id="KW-0808">Transferase</keyword>
<name>A0A0W1KI00_9ACTO</name>
<dbReference type="Gene3D" id="3.90.1150.10">
    <property type="entry name" value="Aspartate Aminotransferase, domain 1"/>
    <property type="match status" value="1"/>
</dbReference>
<dbReference type="InterPro" id="IPR024892">
    <property type="entry name" value="ArAT"/>
</dbReference>
<evidence type="ECO:0000256" key="5">
    <source>
        <dbReference type="ARBA" id="ARBA00022898"/>
    </source>
</evidence>
<comment type="catalytic activity">
    <reaction evidence="6">
        <text>L-histidinol phosphate + 2-oxoglutarate = 3-(imidazol-4-yl)-2-oxopropyl phosphate + L-glutamate</text>
        <dbReference type="Rhea" id="RHEA:23744"/>
        <dbReference type="ChEBI" id="CHEBI:16810"/>
        <dbReference type="ChEBI" id="CHEBI:29985"/>
        <dbReference type="ChEBI" id="CHEBI:57766"/>
        <dbReference type="ChEBI" id="CHEBI:57980"/>
        <dbReference type="EC" id="2.6.1.9"/>
    </reaction>
</comment>
<dbReference type="RefSeq" id="WP_062614169.1">
    <property type="nucleotide sequence ID" value="NZ_JAMQRX010000012.1"/>
</dbReference>
<dbReference type="EC" id="2.6.1.9" evidence="6"/>
<evidence type="ECO:0000313" key="8">
    <source>
        <dbReference type="EMBL" id="KTF03526.1"/>
    </source>
</evidence>
<dbReference type="NCBIfam" id="NF002878">
    <property type="entry name" value="PRK03321.1"/>
    <property type="match status" value="1"/>
</dbReference>
<evidence type="ECO:0000256" key="4">
    <source>
        <dbReference type="ARBA" id="ARBA00022679"/>
    </source>
</evidence>
<dbReference type="OrthoDB" id="9809616at2"/>
<evidence type="ECO:0000259" key="7">
    <source>
        <dbReference type="Pfam" id="PF00155"/>
    </source>
</evidence>
<dbReference type="InterPro" id="IPR001917">
    <property type="entry name" value="Aminotrans_II_pyridoxalP_BS"/>
</dbReference>
<dbReference type="HAMAP" id="MF_01023">
    <property type="entry name" value="HisC_aminotrans_2"/>
    <property type="match status" value="1"/>
</dbReference>
<comment type="similarity">
    <text evidence="6">Belongs to the class-II pyridoxal-phosphate-dependent aminotransferase family. Histidinol-phosphate aminotransferase subfamily.</text>
</comment>
<feature type="domain" description="Aminotransferase class I/classII large" evidence="7">
    <location>
        <begin position="24"/>
        <end position="334"/>
    </location>
</feature>
<keyword evidence="9" id="KW-1185">Reference proteome</keyword>
<dbReference type="STRING" id="59561.AQZ59_01656"/>
<keyword evidence="5 6" id="KW-0663">Pyridoxal phosphate</keyword>
<evidence type="ECO:0000256" key="3">
    <source>
        <dbReference type="ARBA" id="ARBA00022576"/>
    </source>
</evidence>
<dbReference type="Proteomes" id="UP000054404">
    <property type="component" value="Unassembled WGS sequence"/>
</dbReference>
<dbReference type="GO" id="GO:0004400">
    <property type="term" value="F:histidinol-phosphate transaminase activity"/>
    <property type="evidence" value="ECO:0007669"/>
    <property type="project" value="UniProtKB-UniRule"/>
</dbReference>
<dbReference type="Pfam" id="PF00155">
    <property type="entry name" value="Aminotran_1_2"/>
    <property type="match status" value="1"/>
</dbReference>
<dbReference type="AlphaFoldDB" id="A0A0W1KI00"/>
<dbReference type="InterPro" id="IPR004839">
    <property type="entry name" value="Aminotransferase_I/II_large"/>
</dbReference>
<comment type="pathway">
    <text evidence="6">Amino-acid biosynthesis; L-histidine biosynthesis; L-histidine from 5-phospho-alpha-D-ribose 1-diphosphate: step 7/9.</text>
</comment>
<comment type="cofactor">
    <cofactor evidence="1 6">
        <name>pyridoxal 5'-phosphate</name>
        <dbReference type="ChEBI" id="CHEBI:597326"/>
    </cofactor>
</comment>
<protein>
    <recommendedName>
        <fullName evidence="6">Histidinol-phosphate aminotransferase</fullName>
        <ecNumber evidence="6">2.6.1.9</ecNumber>
    </recommendedName>
    <alternativeName>
        <fullName evidence="6">Imidazole acetol-phosphate transaminase</fullName>
    </alternativeName>
</protein>
<keyword evidence="6" id="KW-0028">Amino-acid biosynthesis</keyword>
<gene>
    <name evidence="8" type="primary">pat</name>
    <name evidence="6" type="synonym">hisC</name>
    <name evidence="8" type="ORF">AQZ59_01656</name>
</gene>
<comment type="caution">
    <text evidence="8">The sequence shown here is derived from an EMBL/GenBank/DDBJ whole genome shotgun (WGS) entry which is preliminary data.</text>
</comment>
<dbReference type="InterPro" id="IPR050106">
    <property type="entry name" value="HistidinolP_aminotransfase"/>
</dbReference>
<dbReference type="PATRIC" id="fig|59561.3.peg.1649"/>